<name>A0ABR6VNS8_9BACT</name>
<dbReference type="EMBL" id="JACOAF010000008">
    <property type="protein sequence ID" value="MBC3538795.1"/>
    <property type="molecule type" value="Genomic_DNA"/>
</dbReference>
<dbReference type="RefSeq" id="WP_186633124.1">
    <property type="nucleotide sequence ID" value="NZ_JACOAF010000008.1"/>
</dbReference>
<protein>
    <recommendedName>
        <fullName evidence="4">PglD N-terminal domain-containing protein</fullName>
    </recommendedName>
</protein>
<gene>
    <name evidence="2" type="ORF">H7U12_03825</name>
</gene>
<accession>A0ABR6VNS8</accession>
<dbReference type="Proteomes" id="UP000659698">
    <property type="component" value="Unassembled WGS sequence"/>
</dbReference>
<reference evidence="2 3" key="1">
    <citation type="journal article" date="2019" name="Int. J. Syst. Evol. Microbiol.">
        <title>Rufibacter sediminis sp. nov., isolated from freshwater lake sediment.</title>
        <authorList>
            <person name="Qu J.H."/>
            <person name="Zhang L.J."/>
            <person name="Fu Y.H."/>
            <person name="Li H.F."/>
        </authorList>
    </citation>
    <scope>NUCLEOTIDE SEQUENCE [LARGE SCALE GENOMIC DNA]</scope>
    <source>
        <strain evidence="2 3">H-1</strain>
    </source>
</reference>
<sequence length="217" mass="23257">MKNVLILGGQGNASVIGHAMLDANRRGDQEYQFSGYINDRDGCTEIEGYPVKGGLHDIPRLLDEGYYFLNTIYKIDGQRERIQLFDSLAIPPDRLATFVHPTAYIGANVELGPGSVVMPHAIVSTSVKLGTCARVMIGAIISHNCDIGAHTFIAAGSCSGSNLKVGIGVHISMNCTVREFVSIGDYSTLAMGSVLLKDMGTSEIWAGNPAKLLRNAQ</sequence>
<dbReference type="Gene3D" id="2.160.10.10">
    <property type="entry name" value="Hexapeptide repeat proteins"/>
    <property type="match status" value="1"/>
</dbReference>
<evidence type="ECO:0000256" key="1">
    <source>
        <dbReference type="ARBA" id="ARBA00007274"/>
    </source>
</evidence>
<keyword evidence="3" id="KW-1185">Reference proteome</keyword>
<dbReference type="PANTHER" id="PTHR43300">
    <property type="entry name" value="ACETYLTRANSFERASE"/>
    <property type="match status" value="1"/>
</dbReference>
<organism evidence="2 3">
    <name type="scientific">Rufibacter sediminis</name>
    <dbReference type="NCBI Taxonomy" id="2762756"/>
    <lineage>
        <taxon>Bacteria</taxon>
        <taxon>Pseudomonadati</taxon>
        <taxon>Bacteroidota</taxon>
        <taxon>Cytophagia</taxon>
        <taxon>Cytophagales</taxon>
        <taxon>Hymenobacteraceae</taxon>
        <taxon>Rufibacter</taxon>
    </lineage>
</organism>
<comment type="caution">
    <text evidence="2">The sequence shown here is derived from an EMBL/GenBank/DDBJ whole genome shotgun (WGS) entry which is preliminary data.</text>
</comment>
<dbReference type="InterPro" id="IPR050179">
    <property type="entry name" value="Trans_hexapeptide_repeat"/>
</dbReference>
<dbReference type="InterPro" id="IPR011004">
    <property type="entry name" value="Trimer_LpxA-like_sf"/>
</dbReference>
<dbReference type="PANTHER" id="PTHR43300:SF7">
    <property type="entry name" value="UDP-N-ACETYLBACILLOSAMINE N-ACETYLTRANSFERASE"/>
    <property type="match status" value="1"/>
</dbReference>
<evidence type="ECO:0000313" key="2">
    <source>
        <dbReference type="EMBL" id="MBC3538795.1"/>
    </source>
</evidence>
<dbReference type="SUPFAM" id="SSF51161">
    <property type="entry name" value="Trimeric LpxA-like enzymes"/>
    <property type="match status" value="1"/>
</dbReference>
<evidence type="ECO:0000313" key="3">
    <source>
        <dbReference type="Proteomes" id="UP000659698"/>
    </source>
</evidence>
<proteinExistence type="inferred from homology"/>
<comment type="similarity">
    <text evidence="1">Belongs to the transferase hexapeptide repeat family.</text>
</comment>
<evidence type="ECO:0008006" key="4">
    <source>
        <dbReference type="Google" id="ProtNLM"/>
    </source>
</evidence>